<reference evidence="3 4" key="1">
    <citation type="journal article" date="2018" name="IMA Fungus">
        <title>IMA Genome-F 9: Draft genome sequence of Annulohypoxylon stygium, Aspergillus mulundensis, Berkeleyomyces basicola (syn. Thielaviopsis basicola), Ceratocystis smalleyi, two Cercospora beticola strains, Coleophoma cylindrospora, Fusarium fracticaudum, Phialophora cf. hyalina, and Morchella septimelata.</title>
        <authorList>
            <person name="Wingfield B.D."/>
            <person name="Bills G.F."/>
            <person name="Dong Y."/>
            <person name="Huang W."/>
            <person name="Nel W.J."/>
            <person name="Swalarsk-Parry B.S."/>
            <person name="Vaghefi N."/>
            <person name="Wilken P.M."/>
            <person name="An Z."/>
            <person name="de Beer Z.W."/>
            <person name="De Vos L."/>
            <person name="Chen L."/>
            <person name="Duong T.A."/>
            <person name="Gao Y."/>
            <person name="Hammerbacher A."/>
            <person name="Kikkert J.R."/>
            <person name="Li Y."/>
            <person name="Li H."/>
            <person name="Li K."/>
            <person name="Li Q."/>
            <person name="Liu X."/>
            <person name="Ma X."/>
            <person name="Naidoo K."/>
            <person name="Pethybridge S.J."/>
            <person name="Sun J."/>
            <person name="Steenkamp E.T."/>
            <person name="van der Nest M.A."/>
            <person name="van Wyk S."/>
            <person name="Wingfield M.J."/>
            <person name="Xiong C."/>
            <person name="Yue Q."/>
            <person name="Zhang X."/>
        </authorList>
    </citation>
    <scope>NUCLEOTIDE SEQUENCE [LARGE SCALE GENOMIC DNA]</scope>
    <source>
        <strain evidence="3 4">BP5796</strain>
    </source>
</reference>
<dbReference type="GO" id="GO:0006405">
    <property type="term" value="P:RNA export from nucleus"/>
    <property type="evidence" value="ECO:0007669"/>
    <property type="project" value="TreeGrafter"/>
</dbReference>
<organism evidence="3 4">
    <name type="scientific">Coleophoma crateriformis</name>
    <dbReference type="NCBI Taxonomy" id="565419"/>
    <lineage>
        <taxon>Eukaryota</taxon>
        <taxon>Fungi</taxon>
        <taxon>Dikarya</taxon>
        <taxon>Ascomycota</taxon>
        <taxon>Pezizomycotina</taxon>
        <taxon>Leotiomycetes</taxon>
        <taxon>Helotiales</taxon>
        <taxon>Dermateaceae</taxon>
        <taxon>Coleophoma</taxon>
    </lineage>
</organism>
<dbReference type="GO" id="GO:0005737">
    <property type="term" value="C:cytoplasm"/>
    <property type="evidence" value="ECO:0007669"/>
    <property type="project" value="TreeGrafter"/>
</dbReference>
<dbReference type="InterPro" id="IPR011989">
    <property type="entry name" value="ARM-like"/>
</dbReference>
<name>A0A3D8RI90_9HELO</name>
<dbReference type="GO" id="GO:0005634">
    <property type="term" value="C:nucleus"/>
    <property type="evidence" value="ECO:0007669"/>
    <property type="project" value="TreeGrafter"/>
</dbReference>
<feature type="compositionally biased region" description="Basic residues" evidence="1">
    <location>
        <begin position="1283"/>
        <end position="1293"/>
    </location>
</feature>
<evidence type="ECO:0000259" key="2">
    <source>
        <dbReference type="Pfam" id="PF19273"/>
    </source>
</evidence>
<dbReference type="PANTHER" id="PTHR11223">
    <property type="entry name" value="EXPORTIN 1/5"/>
    <property type="match status" value="1"/>
</dbReference>
<dbReference type="Gene3D" id="1.25.10.10">
    <property type="entry name" value="Leucine-rich Repeat Variant"/>
    <property type="match status" value="1"/>
</dbReference>
<dbReference type="GO" id="GO:0005049">
    <property type="term" value="F:nuclear export signal receptor activity"/>
    <property type="evidence" value="ECO:0007669"/>
    <property type="project" value="InterPro"/>
</dbReference>
<sequence length="1306" mass="147468">MRFGVQDNTMNGDTNGHSMFSNGASLNEQSAGEGSATLQRIHEALNIVHSPYSSNDSRQQASRYLDEVKADEQAPFHGFTLATDKSQQPEVRHYALSLLEHAIKHKWSDYSSEQAGILRQWVLELAQAIAEEDPTYLRTKTAQLWAEIAKRTWAAEWTDMDELLVRLWEIPQGTIHKEFVLFILETLSDDVFNGEDTVAALREGVLSKACVEIFTPAEVLTESFPNRERGASVRYGENGWLSRIGELLRHCLAMDPAANLQYQGCAVRILAVYKSVMPWAIPKAISHTSCVQRICESLQVPSPRLQLAAVESLHALYCRVHFSDQEFLDLICPMYTSEAVDLLRKLYEWSVVSYDDIDDEKYRFAKKFSEMISNLGGFIEQKVSSIPENCDLPRLLDLLLAIAKDQSFLVSIPVLVTWTRLLRLDTIGSSPTVTPLIPPLLELCSSRLIRYESLPEDTEDPSLILLVEDLDTLPERHAFLGNYRRYCSMIIELVVRQKQSEALYYILGQVEQSLQQLYVGQAPFSAVGYSKASMPVLQVDRHFTVIEAALKGYMKWRSSHGSKPQEDEQTRISMEDTFESWCGRLLEMNFEDPIIRKRILQLAVAFSTTALDKKNHYMLKVLEHILMSTPTEYPDQPAYSDAVKELHTDSMYELQRLATKMPDQLLEVYEQLEAKVNEIISSGALDRKRQTSYQTFLFTIIHRATSIDPEVRLAKLRNFVAPVEGLWQNPEMNQAILSFDGFCELLGLNKVMNYLVSRRADSIEDWGLYQLDAEGQAIQKELDERVKALPLRTTKSFLGCSTDKIEKDNPAYEVSCMLWQGSLPAILPNLLNFLSQAHAFHNAANWTGLPTEMRPLVGRILTDRFWQAGISTGSKDDFYARVTGTKSTMEGFASSIRGSVRAVREACYAILWCMSRLDMQFYGFEELPGPLSHALFANAHCLSAHQFIALLNVVRYMVEDCPVELRTHFVPPLLAACFEQMDAKCSSEWEQLGQKQRGLIDGENLTQEMKEESILRQLTHAAVMMIGAFLDPARPNPGTVPTTAKDASSYIPESNSVGAPPSAYPSLRKFCLSSPTILEPLLMFMTHAIQMRDTRCCGVVLRVFRSIVPDFTSKSDPVAVTIREHVSEKVLEACIYSLHESYFVDLQRDIAQLISSILIYYSPLTPTPRNLLLRLPGIQEAAVDKCIDYMSRPGQQQRQQRALVLDLLRDLKGVSVSEQGRITKSAKTVRKEISKMQQEFLTEHPEPKESGRLPSPDLEGNSTTAARNILSHPHQAGDDTQRGRKANVHKRHIPQCGVGHISPGEM</sequence>
<protein>
    <submittedName>
        <fullName evidence="3">ARM repeat-containing protein</fullName>
    </submittedName>
</protein>
<comment type="caution">
    <text evidence="3">The sequence shown here is derived from an EMBL/GenBank/DDBJ whole genome shotgun (WGS) entry which is preliminary data.</text>
</comment>
<dbReference type="GO" id="GO:0006611">
    <property type="term" value="P:protein export from nucleus"/>
    <property type="evidence" value="ECO:0007669"/>
    <property type="project" value="InterPro"/>
</dbReference>
<evidence type="ECO:0000313" key="3">
    <source>
        <dbReference type="EMBL" id="RDW73765.1"/>
    </source>
</evidence>
<gene>
    <name evidence="3" type="ORF">BP5796_07207</name>
</gene>
<evidence type="ECO:0000313" key="4">
    <source>
        <dbReference type="Proteomes" id="UP000256328"/>
    </source>
</evidence>
<feature type="region of interest" description="Disordered" evidence="1">
    <location>
        <begin position="1239"/>
        <end position="1306"/>
    </location>
</feature>
<dbReference type="GO" id="GO:0042565">
    <property type="term" value="C:RNA nuclear export complex"/>
    <property type="evidence" value="ECO:0007669"/>
    <property type="project" value="TreeGrafter"/>
</dbReference>
<dbReference type="OrthoDB" id="2215036at2759"/>
<accession>A0A3D8RI90</accession>
<feature type="region of interest" description="Disordered" evidence="1">
    <location>
        <begin position="1"/>
        <end position="35"/>
    </location>
</feature>
<feature type="compositionally biased region" description="Basic and acidic residues" evidence="1">
    <location>
        <begin position="1241"/>
        <end position="1251"/>
    </location>
</feature>
<dbReference type="PANTHER" id="PTHR11223:SF3">
    <property type="entry name" value="EXPORTIN-5"/>
    <property type="match status" value="1"/>
</dbReference>
<feature type="domain" description="Exportin-5 C-terminal" evidence="2">
    <location>
        <begin position="360"/>
        <end position="1215"/>
    </location>
</feature>
<dbReference type="Proteomes" id="UP000256328">
    <property type="component" value="Unassembled WGS sequence"/>
</dbReference>
<dbReference type="GO" id="GO:0003723">
    <property type="term" value="F:RNA binding"/>
    <property type="evidence" value="ECO:0007669"/>
    <property type="project" value="TreeGrafter"/>
</dbReference>
<dbReference type="EMBL" id="PDLN01000010">
    <property type="protein sequence ID" value="RDW73765.1"/>
    <property type="molecule type" value="Genomic_DNA"/>
</dbReference>
<dbReference type="InterPro" id="IPR016024">
    <property type="entry name" value="ARM-type_fold"/>
</dbReference>
<evidence type="ECO:0000256" key="1">
    <source>
        <dbReference type="SAM" id="MobiDB-lite"/>
    </source>
</evidence>
<dbReference type="SUPFAM" id="SSF48371">
    <property type="entry name" value="ARM repeat"/>
    <property type="match status" value="1"/>
</dbReference>
<keyword evidence="4" id="KW-1185">Reference proteome</keyword>
<proteinExistence type="predicted"/>
<dbReference type="InterPro" id="IPR045065">
    <property type="entry name" value="XPO1/5"/>
</dbReference>
<dbReference type="Pfam" id="PF19273">
    <property type="entry name" value="Exportin-5"/>
    <property type="match status" value="1"/>
</dbReference>
<dbReference type="InterPro" id="IPR045478">
    <property type="entry name" value="Exportin-5_C"/>
</dbReference>